<sequence length="337" mass="35433">MKKREEQRFNPLVGLVVALVGMVVLLVAQHIPNRHGMEENLTQRSEQALRSAGLSQVRVTFTGRDGRLEAGSATEAERALDIVRALDGVRAAEAQVPPSLETAVLPVPPSVLLALTGGKVSISGTVPTEDSRTALVAATVATFGAEAVDNRLTVDDAVTDAALSGLPGVLRAVGRDTRDLRAELTGGTLNLSGTVPSEARKVAVLASARGIGAAVVDGLRVPDVQRQLTGLPPLRFAFDSAALTPATRASLVKVGQVLNANPSTRIRVDGHTDSVGSATYNLALSRDRAETVLDFLRKQGVAADRMSTKGYGESRPKLSNTSSSNRAVNRRVELVVM</sequence>
<comment type="subcellular location">
    <subcellularLocation>
        <location evidence="1">Cell outer membrane</location>
    </subcellularLocation>
</comment>
<dbReference type="AlphaFoldDB" id="A0A495JBX1"/>
<evidence type="ECO:0000256" key="3">
    <source>
        <dbReference type="ARBA" id="ARBA00023237"/>
    </source>
</evidence>
<dbReference type="CDD" id="cd07185">
    <property type="entry name" value="OmpA_C-like"/>
    <property type="match status" value="1"/>
</dbReference>
<evidence type="ECO:0000256" key="2">
    <source>
        <dbReference type="ARBA" id="ARBA00023136"/>
    </source>
</evidence>
<gene>
    <name evidence="8" type="ORF">BDK92_0642</name>
</gene>
<reference evidence="8 9" key="1">
    <citation type="submission" date="2018-10" db="EMBL/GenBank/DDBJ databases">
        <title>Sequencing the genomes of 1000 actinobacteria strains.</title>
        <authorList>
            <person name="Klenk H.-P."/>
        </authorList>
    </citation>
    <scope>NUCLEOTIDE SEQUENCE [LARGE SCALE GENOMIC DNA]</scope>
    <source>
        <strain evidence="8 9">DSM 45175</strain>
    </source>
</reference>
<dbReference type="Gene3D" id="3.40.1520.20">
    <property type="match status" value="1"/>
</dbReference>
<protein>
    <submittedName>
        <fullName evidence="8">BON domain-containing protein</fullName>
    </submittedName>
</protein>
<dbReference type="Proteomes" id="UP000277671">
    <property type="component" value="Unassembled WGS sequence"/>
</dbReference>
<keyword evidence="6" id="KW-1133">Transmembrane helix</keyword>
<dbReference type="PROSITE" id="PS51123">
    <property type="entry name" value="OMPA_2"/>
    <property type="match status" value="1"/>
</dbReference>
<evidence type="ECO:0000313" key="9">
    <source>
        <dbReference type="Proteomes" id="UP000277671"/>
    </source>
</evidence>
<evidence type="ECO:0000256" key="1">
    <source>
        <dbReference type="ARBA" id="ARBA00004442"/>
    </source>
</evidence>
<dbReference type="EMBL" id="RBKT01000001">
    <property type="protein sequence ID" value="RKR86417.1"/>
    <property type="molecule type" value="Genomic_DNA"/>
</dbReference>
<dbReference type="InterPro" id="IPR036737">
    <property type="entry name" value="OmpA-like_sf"/>
</dbReference>
<dbReference type="InterPro" id="IPR006664">
    <property type="entry name" value="OMP_bac"/>
</dbReference>
<keyword evidence="2 4" id="KW-0472">Membrane</keyword>
<proteinExistence type="predicted"/>
<evidence type="ECO:0000256" key="6">
    <source>
        <dbReference type="SAM" id="Phobius"/>
    </source>
</evidence>
<comment type="caution">
    <text evidence="8">The sequence shown here is derived from an EMBL/GenBank/DDBJ whole genome shotgun (WGS) entry which is preliminary data.</text>
</comment>
<dbReference type="SUPFAM" id="SSF103088">
    <property type="entry name" value="OmpA-like"/>
    <property type="match status" value="1"/>
</dbReference>
<feature type="domain" description="OmpA-like" evidence="7">
    <location>
        <begin position="223"/>
        <end position="337"/>
    </location>
</feature>
<feature type="compositionally biased region" description="Polar residues" evidence="5">
    <location>
        <begin position="317"/>
        <end position="326"/>
    </location>
</feature>
<dbReference type="OrthoDB" id="5166631at2"/>
<feature type="transmembrane region" description="Helical" evidence="6">
    <location>
        <begin position="12"/>
        <end position="31"/>
    </location>
</feature>
<accession>A0A495JBX1</accession>
<evidence type="ECO:0000256" key="5">
    <source>
        <dbReference type="SAM" id="MobiDB-lite"/>
    </source>
</evidence>
<dbReference type="Pfam" id="PF00691">
    <property type="entry name" value="OmpA"/>
    <property type="match status" value="1"/>
</dbReference>
<dbReference type="InterPro" id="IPR007055">
    <property type="entry name" value="BON_dom"/>
</dbReference>
<organism evidence="8 9">
    <name type="scientific">Micromonospora pisi</name>
    <dbReference type="NCBI Taxonomy" id="589240"/>
    <lineage>
        <taxon>Bacteria</taxon>
        <taxon>Bacillati</taxon>
        <taxon>Actinomycetota</taxon>
        <taxon>Actinomycetes</taxon>
        <taxon>Micromonosporales</taxon>
        <taxon>Micromonosporaceae</taxon>
        <taxon>Micromonospora</taxon>
    </lineage>
</organism>
<keyword evidence="3" id="KW-0998">Cell outer membrane</keyword>
<keyword evidence="6" id="KW-0812">Transmembrane</keyword>
<dbReference type="PANTHER" id="PTHR30329">
    <property type="entry name" value="STATOR ELEMENT OF FLAGELLAR MOTOR COMPLEX"/>
    <property type="match status" value="1"/>
</dbReference>
<dbReference type="Gene3D" id="3.30.1330.60">
    <property type="entry name" value="OmpA-like domain"/>
    <property type="match status" value="1"/>
</dbReference>
<keyword evidence="9" id="KW-1185">Reference proteome</keyword>
<dbReference type="PRINTS" id="PR01021">
    <property type="entry name" value="OMPADOMAIN"/>
</dbReference>
<evidence type="ECO:0000313" key="8">
    <source>
        <dbReference type="EMBL" id="RKR86417.1"/>
    </source>
</evidence>
<name>A0A495JBX1_9ACTN</name>
<dbReference type="InterPro" id="IPR050330">
    <property type="entry name" value="Bact_OuterMem_StrucFunc"/>
</dbReference>
<dbReference type="Pfam" id="PF04972">
    <property type="entry name" value="BON"/>
    <property type="match status" value="1"/>
</dbReference>
<dbReference type="GO" id="GO:0009279">
    <property type="term" value="C:cell outer membrane"/>
    <property type="evidence" value="ECO:0007669"/>
    <property type="project" value="UniProtKB-SubCell"/>
</dbReference>
<dbReference type="PANTHER" id="PTHR30329:SF21">
    <property type="entry name" value="LIPOPROTEIN YIAD-RELATED"/>
    <property type="match status" value="1"/>
</dbReference>
<dbReference type="InterPro" id="IPR006665">
    <property type="entry name" value="OmpA-like"/>
</dbReference>
<dbReference type="RefSeq" id="WP_121154416.1">
    <property type="nucleotide sequence ID" value="NZ_RBKT01000001.1"/>
</dbReference>
<evidence type="ECO:0000259" key="7">
    <source>
        <dbReference type="PROSITE" id="PS51123"/>
    </source>
</evidence>
<evidence type="ECO:0000256" key="4">
    <source>
        <dbReference type="PROSITE-ProRule" id="PRU00473"/>
    </source>
</evidence>
<feature type="region of interest" description="Disordered" evidence="5">
    <location>
        <begin position="306"/>
        <end position="326"/>
    </location>
</feature>